<gene>
    <name evidence="8" type="ORF">THTE_2014</name>
</gene>
<keyword evidence="9" id="KW-1185">Reference proteome</keyword>
<accession>A0A286RF79</accession>
<sequence>MLNQKQDLDLPMTPMIDVVFQLIIFFLCTTRFTPLEQVLPTPLDESGGSRRVESPPPEVVNLTEVVIKLADGQPVRITLNGRQVSDFDELGMTLQAVARVRVDVPVVIDAGFAVPMQDVVQAYDLCRKVGFQKIHLAAPPRP</sequence>
<reference evidence="8 9" key="1">
    <citation type="journal article" name="Front. Microbiol.">
        <title>Sugar Metabolism of the First Thermophilic Planctomycete Thermogutta terrifontis: Comparative Genomic and Transcriptomic Approaches.</title>
        <authorList>
            <person name="Elcheninov A.G."/>
            <person name="Menzel P."/>
            <person name="Gudbergsdottir S.R."/>
            <person name="Slesarev A.I."/>
            <person name="Kadnikov V.V."/>
            <person name="Krogh A."/>
            <person name="Bonch-Osmolovskaya E.A."/>
            <person name="Peng X."/>
            <person name="Kublanov I.V."/>
        </authorList>
    </citation>
    <scope>NUCLEOTIDE SEQUENCE [LARGE SCALE GENOMIC DNA]</scope>
    <source>
        <strain evidence="8 9">R1</strain>
    </source>
</reference>
<comment type="subcellular location">
    <subcellularLocation>
        <location evidence="1">Cell membrane</location>
        <topology evidence="1">Single-pass membrane protein</topology>
    </subcellularLocation>
    <subcellularLocation>
        <location evidence="7">Cell membrane</location>
        <topology evidence="7">Single-pass type II membrane protein</topology>
    </subcellularLocation>
</comment>
<dbReference type="Proteomes" id="UP000215086">
    <property type="component" value="Chromosome"/>
</dbReference>
<dbReference type="PANTHER" id="PTHR30558">
    <property type="entry name" value="EXBD MEMBRANE COMPONENT OF PMF-DRIVEN MACROMOLECULE IMPORT SYSTEM"/>
    <property type="match status" value="1"/>
</dbReference>
<evidence type="ECO:0000256" key="1">
    <source>
        <dbReference type="ARBA" id="ARBA00004162"/>
    </source>
</evidence>
<evidence type="ECO:0000256" key="4">
    <source>
        <dbReference type="ARBA" id="ARBA00022692"/>
    </source>
</evidence>
<organism evidence="8 9">
    <name type="scientific">Thermogutta terrifontis</name>
    <dbReference type="NCBI Taxonomy" id="1331910"/>
    <lineage>
        <taxon>Bacteria</taxon>
        <taxon>Pseudomonadati</taxon>
        <taxon>Planctomycetota</taxon>
        <taxon>Planctomycetia</taxon>
        <taxon>Pirellulales</taxon>
        <taxon>Thermoguttaceae</taxon>
        <taxon>Thermogutta</taxon>
    </lineage>
</organism>
<evidence type="ECO:0000256" key="3">
    <source>
        <dbReference type="ARBA" id="ARBA00022475"/>
    </source>
</evidence>
<keyword evidence="7" id="KW-0653">Protein transport</keyword>
<protein>
    <submittedName>
        <fullName evidence="8">Biopolymer transport protein ExbD/TolR</fullName>
    </submittedName>
</protein>
<dbReference type="GO" id="GO:0015031">
    <property type="term" value="P:protein transport"/>
    <property type="evidence" value="ECO:0007669"/>
    <property type="project" value="UniProtKB-KW"/>
</dbReference>
<dbReference type="Gene3D" id="3.30.420.270">
    <property type="match status" value="1"/>
</dbReference>
<proteinExistence type="inferred from homology"/>
<dbReference type="GO" id="GO:0022857">
    <property type="term" value="F:transmembrane transporter activity"/>
    <property type="evidence" value="ECO:0007669"/>
    <property type="project" value="InterPro"/>
</dbReference>
<keyword evidence="3" id="KW-1003">Cell membrane</keyword>
<evidence type="ECO:0000313" key="8">
    <source>
        <dbReference type="EMBL" id="ASV74616.1"/>
    </source>
</evidence>
<dbReference type="PANTHER" id="PTHR30558:SF3">
    <property type="entry name" value="BIOPOLYMER TRANSPORT PROTEIN EXBD-RELATED"/>
    <property type="match status" value="1"/>
</dbReference>
<keyword evidence="5" id="KW-1133">Transmembrane helix</keyword>
<evidence type="ECO:0000256" key="7">
    <source>
        <dbReference type="RuleBase" id="RU003879"/>
    </source>
</evidence>
<comment type="similarity">
    <text evidence="2 7">Belongs to the ExbD/TolR family.</text>
</comment>
<dbReference type="Pfam" id="PF02472">
    <property type="entry name" value="ExbD"/>
    <property type="match status" value="1"/>
</dbReference>
<evidence type="ECO:0000256" key="5">
    <source>
        <dbReference type="ARBA" id="ARBA00022989"/>
    </source>
</evidence>
<dbReference type="KEGG" id="ttf:THTE_2014"/>
<evidence type="ECO:0000256" key="6">
    <source>
        <dbReference type="ARBA" id="ARBA00023136"/>
    </source>
</evidence>
<evidence type="ECO:0000256" key="2">
    <source>
        <dbReference type="ARBA" id="ARBA00005811"/>
    </source>
</evidence>
<dbReference type="InterPro" id="IPR003400">
    <property type="entry name" value="ExbD"/>
</dbReference>
<keyword evidence="7" id="KW-0813">Transport</keyword>
<evidence type="ECO:0000313" key="9">
    <source>
        <dbReference type="Proteomes" id="UP000215086"/>
    </source>
</evidence>
<keyword evidence="6" id="KW-0472">Membrane</keyword>
<keyword evidence="4 7" id="KW-0812">Transmembrane</keyword>
<name>A0A286RF79_9BACT</name>
<dbReference type="GO" id="GO:0005886">
    <property type="term" value="C:plasma membrane"/>
    <property type="evidence" value="ECO:0007669"/>
    <property type="project" value="UniProtKB-SubCell"/>
</dbReference>
<dbReference type="EMBL" id="CP018477">
    <property type="protein sequence ID" value="ASV74616.1"/>
    <property type="molecule type" value="Genomic_DNA"/>
</dbReference>
<dbReference type="AlphaFoldDB" id="A0A286RF79"/>